<dbReference type="InterPro" id="IPR011303">
    <property type="entry name" value="RnfD_bac"/>
</dbReference>
<evidence type="ECO:0000256" key="2">
    <source>
        <dbReference type="ARBA" id="ARBA00022553"/>
    </source>
</evidence>
<feature type="transmembrane region" description="Helical" evidence="10">
    <location>
        <begin position="94"/>
        <end position="112"/>
    </location>
</feature>
<keyword evidence="6 10" id="KW-1278">Translocase</keyword>
<evidence type="ECO:0000256" key="10">
    <source>
        <dbReference type="HAMAP-Rule" id="MF_00462"/>
    </source>
</evidence>
<evidence type="ECO:0000256" key="7">
    <source>
        <dbReference type="ARBA" id="ARBA00022982"/>
    </source>
</evidence>
<feature type="transmembrane region" description="Helical" evidence="10">
    <location>
        <begin position="236"/>
        <end position="256"/>
    </location>
</feature>
<dbReference type="Pfam" id="PF04205">
    <property type="entry name" value="FMN_bind"/>
    <property type="match status" value="1"/>
</dbReference>
<keyword evidence="4 10" id="KW-0288">FMN</keyword>
<accession>A0A2K1P119</accession>
<sequence length="553" mass="60837">MKLSTEAAPHFRTTNTTRKIMIDVLISLIPAVIVSTWIFGFRALFIMLFSMVFAEMLDFSIVRFLRKQKDHIPDFSASVTGLLLGMNLSLAVNWWQIMLGVIVAIILAKQVFGGLGQNFFNPALVGRAFMVISFPTAMTTWYVPFYYQNPDIITSASPLGIISQEGMNTVLQNYTYWDMFIGRIPGSIGEVSALALIIGFIYLVVKGRIKLMIPVSYIGTVLIFSSIFYMVDPTKFGTPLFHLLAGGLILGALFMATDMVTSPMSVNGQLVFGMGAGILTMIIRFFGSYPEGVSFSILIMNAFVPLIDDWLKPKIYGTSKSEKKHAKIGLILAVIIIAVGLLVPIVYNSTNSTTVQYEFNNTLSAIEEVLKDANTGEYLVSNIPTNEEQLQNYIWQESQNGVLYVSQKNAKVYSPVYKFAENNNEIYVMTVSGVGYRGDVVSVISFIKKDDGQIVLNKIEVIDYSQETPGLGDKIAEESVKERFSLIPESGLNSGVQVDKDAGVTVSANSIDAYKEQGVIKTSDVMTGATITPRAVADSINAAVEFLKEEGVM</sequence>
<keyword evidence="8 10" id="KW-1133">Transmembrane helix</keyword>
<dbReference type="HAMAP" id="MF_00479">
    <property type="entry name" value="RsxG_RnfG"/>
    <property type="match status" value="1"/>
</dbReference>
<dbReference type="NCBIfam" id="TIGR01946">
    <property type="entry name" value="rnfD"/>
    <property type="match status" value="1"/>
</dbReference>
<organism evidence="13 14">
    <name type="scientific">Petrotoga olearia DSM 13574</name>
    <dbReference type="NCBI Taxonomy" id="1122955"/>
    <lineage>
        <taxon>Bacteria</taxon>
        <taxon>Thermotogati</taxon>
        <taxon>Thermotogota</taxon>
        <taxon>Thermotogae</taxon>
        <taxon>Petrotogales</taxon>
        <taxon>Petrotogaceae</taxon>
        <taxon>Petrotoga</taxon>
    </lineage>
</organism>
<keyword evidence="9 10" id="KW-0472">Membrane</keyword>
<comment type="similarity">
    <text evidence="10">Belongs to the NqrB/RnfD family.</text>
</comment>
<dbReference type="OrthoDB" id="9776359at2"/>
<evidence type="ECO:0000313" key="13">
    <source>
        <dbReference type="EMBL" id="PNR96476.1"/>
    </source>
</evidence>
<dbReference type="PANTHER" id="PTHR30578">
    <property type="entry name" value="ELECTRON TRANSPORT COMPLEX PROTEIN RNFD"/>
    <property type="match status" value="1"/>
</dbReference>
<evidence type="ECO:0000256" key="4">
    <source>
        <dbReference type="ARBA" id="ARBA00022643"/>
    </source>
</evidence>
<feature type="domain" description="FMN-binding" evidence="12">
    <location>
        <begin position="435"/>
        <end position="547"/>
    </location>
</feature>
<dbReference type="SMART" id="SM00900">
    <property type="entry name" value="FMN_bind"/>
    <property type="match status" value="1"/>
</dbReference>
<evidence type="ECO:0000256" key="6">
    <source>
        <dbReference type="ARBA" id="ARBA00022967"/>
    </source>
</evidence>
<dbReference type="EMBL" id="AZRL01000012">
    <property type="protein sequence ID" value="PNR96476.1"/>
    <property type="molecule type" value="Genomic_DNA"/>
</dbReference>
<keyword evidence="1 10" id="KW-0813">Transport</keyword>
<dbReference type="GO" id="GO:0010181">
    <property type="term" value="F:FMN binding"/>
    <property type="evidence" value="ECO:0007669"/>
    <property type="project" value="InterPro"/>
</dbReference>
<dbReference type="HAMAP" id="MF_00462">
    <property type="entry name" value="RsxD_RnfD"/>
    <property type="match status" value="1"/>
</dbReference>
<evidence type="ECO:0000259" key="12">
    <source>
        <dbReference type="SMART" id="SM00900"/>
    </source>
</evidence>
<evidence type="ECO:0000256" key="1">
    <source>
        <dbReference type="ARBA" id="ARBA00022448"/>
    </source>
</evidence>
<dbReference type="Proteomes" id="UP000236434">
    <property type="component" value="Unassembled WGS sequence"/>
</dbReference>
<dbReference type="InterPro" id="IPR004338">
    <property type="entry name" value="NqrB/RnfD"/>
</dbReference>
<keyword evidence="5 10" id="KW-0812">Transmembrane</keyword>
<dbReference type="GO" id="GO:0055085">
    <property type="term" value="P:transmembrane transport"/>
    <property type="evidence" value="ECO:0007669"/>
    <property type="project" value="InterPro"/>
</dbReference>
<comment type="subunit">
    <text evidence="10">The complex is composed of six subunits: RnfA, RnfB, RnfC, RnfD, RnfE and RnfG.</text>
</comment>
<comment type="caution">
    <text evidence="13">The sequence shown here is derived from an EMBL/GenBank/DDBJ whole genome shotgun (WGS) entry which is preliminary data.</text>
</comment>
<proteinExistence type="inferred from homology"/>
<keyword evidence="7 10" id="KW-0249">Electron transport</keyword>
<dbReference type="InterPro" id="IPR007329">
    <property type="entry name" value="FMN-bd"/>
</dbReference>
<dbReference type="GO" id="GO:0005886">
    <property type="term" value="C:plasma membrane"/>
    <property type="evidence" value="ECO:0007669"/>
    <property type="project" value="UniProtKB-SubCell"/>
</dbReference>
<comment type="subcellular location">
    <subcellularLocation>
        <location evidence="10">Cell membrane</location>
        <topology evidence="10">Multi-pass membrane protein</topology>
    </subcellularLocation>
    <subcellularLocation>
        <location evidence="11">Cell membrane</location>
        <topology evidence="11">Single-pass membrane protein</topology>
    </subcellularLocation>
</comment>
<dbReference type="PANTHER" id="PTHR30578:SF0">
    <property type="entry name" value="ION-TRANSLOCATING OXIDOREDUCTASE COMPLEX SUBUNIT D"/>
    <property type="match status" value="1"/>
</dbReference>
<keyword evidence="3 10" id="KW-0285">Flavoprotein</keyword>
<dbReference type="EC" id="7.-.-.-" evidence="10"/>
<comment type="cofactor">
    <cofactor evidence="10">
        <name>FMN</name>
        <dbReference type="ChEBI" id="CHEBI:58210"/>
    </cofactor>
</comment>
<comment type="caution">
    <text evidence="10">Lacks conserved residue(s) required for the propagation of feature annotation.</text>
</comment>
<comment type="similarity">
    <text evidence="11">Belongs to the RnfG family.</text>
</comment>
<feature type="transmembrane region" description="Helical" evidence="10">
    <location>
        <begin position="184"/>
        <end position="204"/>
    </location>
</feature>
<feature type="modified residue" description="FMN phosphoryl threonine" evidence="11">
    <location>
        <position position="530"/>
    </location>
</feature>
<dbReference type="InterPro" id="IPR010209">
    <property type="entry name" value="Ion_transpt_RnfG/RsxG"/>
</dbReference>
<evidence type="ECO:0000256" key="8">
    <source>
        <dbReference type="ARBA" id="ARBA00022989"/>
    </source>
</evidence>
<evidence type="ECO:0000256" key="9">
    <source>
        <dbReference type="ARBA" id="ARBA00023136"/>
    </source>
</evidence>
<keyword evidence="13" id="KW-0830">Ubiquinone</keyword>
<feature type="transmembrane region" description="Helical" evidence="10">
    <location>
        <begin position="268"/>
        <end position="286"/>
    </location>
</feature>
<feature type="transmembrane region" description="Helical" evidence="10">
    <location>
        <begin position="211"/>
        <end position="230"/>
    </location>
</feature>
<evidence type="ECO:0000256" key="3">
    <source>
        <dbReference type="ARBA" id="ARBA00022630"/>
    </source>
</evidence>
<dbReference type="Pfam" id="PF03116">
    <property type="entry name" value="NQR2_RnfD_RnfE"/>
    <property type="match status" value="1"/>
</dbReference>
<feature type="transmembrane region" description="Helical" evidence="10">
    <location>
        <begin position="20"/>
        <end position="39"/>
    </location>
</feature>
<dbReference type="GO" id="GO:0022900">
    <property type="term" value="P:electron transport chain"/>
    <property type="evidence" value="ECO:0007669"/>
    <property type="project" value="UniProtKB-UniRule"/>
</dbReference>
<dbReference type="AlphaFoldDB" id="A0A2K1P119"/>
<keyword evidence="10" id="KW-1003">Cell membrane</keyword>
<feature type="transmembrane region" description="Helical" evidence="10">
    <location>
        <begin position="124"/>
        <end position="143"/>
    </location>
</feature>
<comment type="function">
    <text evidence="10">Part of a membrane-bound complex that couples electron transfer with translocation of ions across the membrane.</text>
</comment>
<dbReference type="GO" id="GO:0009055">
    <property type="term" value="F:electron transfer activity"/>
    <property type="evidence" value="ECO:0007669"/>
    <property type="project" value="InterPro"/>
</dbReference>
<evidence type="ECO:0000256" key="5">
    <source>
        <dbReference type="ARBA" id="ARBA00022692"/>
    </source>
</evidence>
<protein>
    <recommendedName>
        <fullName evidence="10 11">Multifunctional fusion protein</fullName>
    </recommendedName>
    <domain>
        <recommendedName>
            <fullName evidence="10">Ion-translocating oxidoreductase complex subunit D</fullName>
            <ecNumber evidence="10">7.-.-.-</ecNumber>
        </recommendedName>
        <alternativeName>
            <fullName evidence="10">Rnf electron transport complex subunit D</fullName>
        </alternativeName>
    </domain>
    <domain>
        <recommendedName>
            <fullName evidence="11">Ion-translocating oxidoreductase complex subunit G</fullName>
        </recommendedName>
        <alternativeName>
            <fullName evidence="11">Rnf electron transport complex subunit G</fullName>
        </alternativeName>
    </domain>
</protein>
<evidence type="ECO:0000256" key="11">
    <source>
        <dbReference type="HAMAP-Rule" id="MF_00479"/>
    </source>
</evidence>
<feature type="transmembrane region" description="Helical" evidence="10">
    <location>
        <begin position="328"/>
        <end position="347"/>
    </location>
</feature>
<keyword evidence="2 10" id="KW-0597">Phosphoprotein</keyword>
<gene>
    <name evidence="11" type="primary">rnfG</name>
    <name evidence="10" type="synonym">rnfD</name>
    <name evidence="13" type="ORF">X929_05235</name>
</gene>
<reference evidence="13 14" key="1">
    <citation type="submission" date="2013-12" db="EMBL/GenBank/DDBJ databases">
        <title>Comparative genomics of Petrotoga isolates.</title>
        <authorList>
            <person name="Nesbo C.L."/>
            <person name="Charchuk R."/>
            <person name="Chow K."/>
        </authorList>
    </citation>
    <scope>NUCLEOTIDE SEQUENCE [LARGE SCALE GENOMIC DNA]</scope>
    <source>
        <strain evidence="13 14">DSM 13574</strain>
    </source>
</reference>
<evidence type="ECO:0000313" key="14">
    <source>
        <dbReference type="Proteomes" id="UP000236434"/>
    </source>
</evidence>
<name>A0A2K1P119_9BACT</name>